<keyword evidence="1" id="KW-0812">Transmembrane</keyword>
<protein>
    <submittedName>
        <fullName evidence="2">Uncharacterized protein</fullName>
    </submittedName>
</protein>
<reference evidence="2 3" key="1">
    <citation type="submission" date="2018-11" db="EMBL/GenBank/DDBJ databases">
        <title>Novel bacteria species description.</title>
        <authorList>
            <person name="Han J.-H."/>
        </authorList>
    </citation>
    <scope>NUCLEOTIDE SEQUENCE [LARGE SCALE GENOMIC DNA]</scope>
    <source>
        <strain evidence="2 3">KCTC23259</strain>
    </source>
</reference>
<dbReference type="Proteomes" id="UP001204144">
    <property type="component" value="Unassembled WGS sequence"/>
</dbReference>
<gene>
    <name evidence="2" type="ORF">EGI31_06440</name>
</gene>
<proteinExistence type="predicted"/>
<feature type="transmembrane region" description="Helical" evidence="1">
    <location>
        <begin position="36"/>
        <end position="55"/>
    </location>
</feature>
<evidence type="ECO:0000256" key="1">
    <source>
        <dbReference type="SAM" id="Phobius"/>
    </source>
</evidence>
<keyword evidence="3" id="KW-1185">Reference proteome</keyword>
<dbReference type="EMBL" id="RJUF01000012">
    <property type="protein sequence ID" value="MCP9762587.1"/>
    <property type="molecule type" value="Genomic_DNA"/>
</dbReference>
<dbReference type="AlphaFoldDB" id="A0AAE3H0A5"/>
<organism evidence="2 3">
    <name type="scientific">Lacihabitans soyangensis</name>
    <dbReference type="NCBI Taxonomy" id="869394"/>
    <lineage>
        <taxon>Bacteria</taxon>
        <taxon>Pseudomonadati</taxon>
        <taxon>Bacteroidota</taxon>
        <taxon>Cytophagia</taxon>
        <taxon>Cytophagales</taxon>
        <taxon>Leadbetterellaceae</taxon>
        <taxon>Lacihabitans</taxon>
    </lineage>
</organism>
<name>A0AAE3H0A5_9BACT</name>
<keyword evidence="1" id="KW-0472">Membrane</keyword>
<sequence>MITNKKGGFIPPDSSFRCKISLFFGKFHILFKKNNLKYRFCFEVFMKFQMVFFGFLRGGTFDLFEKVYSQLNIVCLDVILCSFGLLIQEIGYYRLATASKYAFL</sequence>
<comment type="caution">
    <text evidence="2">The sequence shown here is derived from an EMBL/GenBank/DDBJ whole genome shotgun (WGS) entry which is preliminary data.</text>
</comment>
<keyword evidence="1" id="KW-1133">Transmembrane helix</keyword>
<feature type="transmembrane region" description="Helical" evidence="1">
    <location>
        <begin position="67"/>
        <end position="87"/>
    </location>
</feature>
<accession>A0AAE3H0A5</accession>
<evidence type="ECO:0000313" key="2">
    <source>
        <dbReference type="EMBL" id="MCP9762587.1"/>
    </source>
</evidence>
<evidence type="ECO:0000313" key="3">
    <source>
        <dbReference type="Proteomes" id="UP001204144"/>
    </source>
</evidence>